<accession>A0A317CLC5</accession>
<organism evidence="1 2">
    <name type="scientific">Leucothrix arctica</name>
    <dbReference type="NCBI Taxonomy" id="1481894"/>
    <lineage>
        <taxon>Bacteria</taxon>
        <taxon>Pseudomonadati</taxon>
        <taxon>Pseudomonadota</taxon>
        <taxon>Gammaproteobacteria</taxon>
        <taxon>Thiotrichales</taxon>
        <taxon>Thiotrichaceae</taxon>
        <taxon>Leucothrix</taxon>
    </lineage>
</organism>
<dbReference type="AlphaFoldDB" id="A0A317CLC5"/>
<dbReference type="OrthoDB" id="6162707at2"/>
<gene>
    <name evidence="1" type="primary">cmr3</name>
    <name evidence="1" type="ORF">DKT75_01105</name>
</gene>
<dbReference type="InterPro" id="IPR010165">
    <property type="entry name" value="CRISPR-Cmr3_IIIB"/>
</dbReference>
<proteinExistence type="predicted"/>
<comment type="caution">
    <text evidence="1">The sequence shown here is derived from an EMBL/GenBank/DDBJ whole genome shotgun (WGS) entry which is preliminary data.</text>
</comment>
<keyword evidence="2" id="KW-1185">Reference proteome</keyword>
<dbReference type="Pfam" id="PF09700">
    <property type="entry name" value="Cas_Cmr3"/>
    <property type="match status" value="1"/>
</dbReference>
<sequence>MSTNQKTFRFGAFDTLFFKESRPFESIGGSELSSVFPPPPRTIMGAIRTAIGDAKGVNWAAFSKGSEETREVQDIIGYGDDLGALSLDGIWFSIGSEKQRLYPVPLLLLQKSTDDGSKEFERLQIGKPVTTHLGKVCLPEMPTNKVGYTPLDSDWLTQSGLAKVLAGEKPSAGDVYESKQLFSQESRLGIAIDRQTGAVKDKMLYQSKHIRPVDDLTVEVDISGVPDGLLNKRVLRLGAEGRMSGVELVGTDSVQALPEAPVVAANTKGLILVLLTPAHFSEGSWLPSGFVVNETSEIKHWNGEVAGVNLTLHAAVIGKSQREGGWNVAEHKPRAVESLIPAGSCFYCTVDSGDDIQAAINALHGQTIGNQTELGRGRIVCALWNESEFTGTTL</sequence>
<name>A0A317CLC5_9GAMM</name>
<dbReference type="InterPro" id="IPR019117">
    <property type="entry name" value="CRISPR-assoc_protein_Cmr3"/>
</dbReference>
<dbReference type="NCBIfam" id="TIGR01888">
    <property type="entry name" value="cas_cmr3"/>
    <property type="match status" value="1"/>
</dbReference>
<evidence type="ECO:0000313" key="2">
    <source>
        <dbReference type="Proteomes" id="UP000245506"/>
    </source>
</evidence>
<dbReference type="Proteomes" id="UP000245506">
    <property type="component" value="Unassembled WGS sequence"/>
</dbReference>
<reference evidence="1 2" key="1">
    <citation type="submission" date="2018-05" db="EMBL/GenBank/DDBJ databases">
        <title>Leucothrix arctica sp. nov., isolated from Arctic seawater.</title>
        <authorList>
            <person name="Choi A."/>
            <person name="Baek K."/>
        </authorList>
    </citation>
    <scope>NUCLEOTIDE SEQUENCE [LARGE SCALE GENOMIC DNA]</scope>
    <source>
        <strain evidence="1 2">IMCC9719</strain>
    </source>
</reference>
<dbReference type="RefSeq" id="WP_109821594.1">
    <property type="nucleotide sequence ID" value="NZ_QGKL01000006.1"/>
</dbReference>
<dbReference type="Gene3D" id="2.60.40.4350">
    <property type="match status" value="1"/>
</dbReference>
<dbReference type="EMBL" id="QGKL01000006">
    <property type="protein sequence ID" value="PWQ99328.1"/>
    <property type="molecule type" value="Genomic_DNA"/>
</dbReference>
<evidence type="ECO:0000313" key="1">
    <source>
        <dbReference type="EMBL" id="PWQ99328.1"/>
    </source>
</evidence>
<dbReference type="CDD" id="cd09748">
    <property type="entry name" value="Cmr3_III-B"/>
    <property type="match status" value="1"/>
</dbReference>
<dbReference type="Gene3D" id="3.30.70.2940">
    <property type="match status" value="1"/>
</dbReference>
<protein>
    <submittedName>
        <fullName evidence="1">Type III-B CRISPR module-associated protein Cmr3</fullName>
    </submittedName>
</protein>